<organism evidence="2 3">
    <name type="scientific">Mycobacterium paragordonae</name>
    <dbReference type="NCBI Taxonomy" id="1389713"/>
    <lineage>
        <taxon>Bacteria</taxon>
        <taxon>Bacillati</taxon>
        <taxon>Actinomycetota</taxon>
        <taxon>Actinomycetes</taxon>
        <taxon>Mycobacteriales</taxon>
        <taxon>Mycobacteriaceae</taxon>
        <taxon>Mycobacterium</taxon>
    </lineage>
</organism>
<evidence type="ECO:0000256" key="1">
    <source>
        <dbReference type="SAM" id="SignalP"/>
    </source>
</evidence>
<feature type="chain" id="PRO_5043195093" evidence="1">
    <location>
        <begin position="21"/>
        <end position="70"/>
    </location>
</feature>
<protein>
    <submittedName>
        <fullName evidence="2">Uncharacterized protein</fullName>
    </submittedName>
</protein>
<evidence type="ECO:0000313" key="3">
    <source>
        <dbReference type="Proteomes" id="UP001229081"/>
    </source>
</evidence>
<sequence length="70" mass="7040">MIRKVLFGAAIVLLSAVATANPAGADPSLYGVLSCNCEGTTTVVDYGPSLREQIDAGIQSGMADLLGKAG</sequence>
<gene>
    <name evidence="2" type="ORF">QXL92_18035</name>
</gene>
<dbReference type="RefSeq" id="WP_133437382.1">
    <property type="nucleotide sequence ID" value="NZ_JAUFSA010000001.1"/>
</dbReference>
<keyword evidence="1" id="KW-0732">Signal</keyword>
<dbReference type="Proteomes" id="UP001229081">
    <property type="component" value="Unassembled WGS sequence"/>
</dbReference>
<dbReference type="AlphaFoldDB" id="A0A4R5WIH6"/>
<name>A0A4R5WIH6_9MYCO</name>
<accession>A0A4R5WIH6</accession>
<proteinExistence type="predicted"/>
<feature type="signal peptide" evidence="1">
    <location>
        <begin position="1"/>
        <end position="20"/>
    </location>
</feature>
<evidence type="ECO:0000313" key="2">
    <source>
        <dbReference type="EMBL" id="MDP7736645.1"/>
    </source>
</evidence>
<reference evidence="2" key="1">
    <citation type="submission" date="2023-06" db="EMBL/GenBank/DDBJ databases">
        <title>Identification of two novel mycobacterium reveal diversities and complexities of Mycobacterium gordonae clade.</title>
        <authorList>
            <person name="Matsumoto Y."/>
            <person name="Nakamura S."/>
            <person name="Motooka D."/>
            <person name="Fukushima K."/>
        </authorList>
    </citation>
    <scope>NUCLEOTIDE SEQUENCE</scope>
    <source>
        <strain evidence="2">TY812</strain>
    </source>
</reference>
<dbReference type="EMBL" id="JAUFSA010000001">
    <property type="protein sequence ID" value="MDP7736645.1"/>
    <property type="molecule type" value="Genomic_DNA"/>
</dbReference>
<comment type="caution">
    <text evidence="2">The sequence shown here is derived from an EMBL/GenBank/DDBJ whole genome shotgun (WGS) entry which is preliminary data.</text>
</comment>